<dbReference type="InterPro" id="IPR010120">
    <property type="entry name" value="Glu-ADT_subunit_C_archaea"/>
</dbReference>
<evidence type="ECO:0000313" key="4">
    <source>
        <dbReference type="Proteomes" id="UP000246004"/>
    </source>
</evidence>
<dbReference type="EMBL" id="LWMS01000031">
    <property type="protein sequence ID" value="PWL08116.1"/>
    <property type="molecule type" value="Genomic_DNA"/>
</dbReference>
<keyword evidence="1" id="KW-0808">Transferase</keyword>
<evidence type="ECO:0000313" key="2">
    <source>
        <dbReference type="EMBL" id="PWL08116.1"/>
    </source>
</evidence>
<reference evidence="2 4" key="1">
    <citation type="submission" date="2016-04" db="EMBL/GenBank/DDBJ databases">
        <title>Genome sequence of Methanosphaera cuniculi DSM 4103.</title>
        <authorList>
            <person name="Poehlein A."/>
            <person name="Seedorf H."/>
            <person name="Daniel R."/>
        </authorList>
    </citation>
    <scope>NUCLEOTIDE SEQUENCE [LARGE SCALE GENOMIC DNA]</scope>
    <source>
        <strain evidence="2 4">DSM 4103</strain>
    </source>
</reference>
<dbReference type="AlphaFoldDB" id="A0A2A2HDR2"/>
<dbReference type="Proteomes" id="UP000217528">
    <property type="component" value="Unassembled WGS sequence"/>
</dbReference>
<dbReference type="NCBIfam" id="TIGR01827">
    <property type="entry name" value="gatC_rel"/>
    <property type="match status" value="1"/>
</dbReference>
<name>A0A2A2HDR2_9EURY</name>
<dbReference type="Proteomes" id="UP000246004">
    <property type="component" value="Unassembled WGS sequence"/>
</dbReference>
<accession>A0A2A2HDR2</accession>
<protein>
    <submittedName>
        <fullName evidence="1 2">Glutamyl-tRNA amidotransferase</fullName>
    </submittedName>
</protein>
<reference evidence="1 3" key="2">
    <citation type="journal article" date="2017" name="BMC Genomics">
        <title>Genomic analysis of methanogenic archaea reveals a shift towards energy conservation.</title>
        <authorList>
            <person name="Gilmore S.P."/>
            <person name="Henske J.K."/>
            <person name="Sexton J.A."/>
            <person name="Solomon K.V."/>
            <person name="Seppala S."/>
            <person name="Yoo J.I."/>
            <person name="Huyett L.M."/>
            <person name="Pressman A."/>
            <person name="Cogan J.Z."/>
            <person name="Kivenson V."/>
            <person name="Peng X."/>
            <person name="Tan Y."/>
            <person name="Valentine D.L."/>
            <person name="O'Malley M.A."/>
        </authorList>
    </citation>
    <scope>NUCLEOTIDE SEQUENCE [LARGE SCALE GENOMIC DNA]</scope>
    <source>
        <strain evidence="1 3">1R-7</strain>
    </source>
</reference>
<comment type="caution">
    <text evidence="1">The sequence shown here is derived from an EMBL/GenBank/DDBJ whole genome shotgun (WGS) entry which is preliminary data.</text>
</comment>
<evidence type="ECO:0000313" key="3">
    <source>
        <dbReference type="Proteomes" id="UP000217528"/>
    </source>
</evidence>
<keyword evidence="3" id="KW-1185">Reference proteome</keyword>
<evidence type="ECO:0000313" key="1">
    <source>
        <dbReference type="EMBL" id="PAV07562.1"/>
    </source>
</evidence>
<gene>
    <name evidence="1" type="ORF">ASJ82_07760</name>
    <name evidence="2" type="ORF">MSCUN_10470</name>
</gene>
<dbReference type="RefSeq" id="WP_095608447.1">
    <property type="nucleotide sequence ID" value="NZ_CAUHCB010000006.1"/>
</dbReference>
<sequence length="71" mass="8381">MEINQEAENILKKFSEQLDQIPDLEETQYLVDNLNRMREDISKNSDYEKILRNAHVDKNGSVISEKGKWTK</sequence>
<dbReference type="OrthoDB" id="69552at2157"/>
<dbReference type="GO" id="GO:0016740">
    <property type="term" value="F:transferase activity"/>
    <property type="evidence" value="ECO:0007669"/>
    <property type="project" value="UniProtKB-KW"/>
</dbReference>
<dbReference type="EMBL" id="LMVN01000011">
    <property type="protein sequence ID" value="PAV07562.1"/>
    <property type="molecule type" value="Genomic_DNA"/>
</dbReference>
<organism evidence="1 3">
    <name type="scientific">Methanosphaera cuniculi</name>
    <dbReference type="NCBI Taxonomy" id="1077256"/>
    <lineage>
        <taxon>Archaea</taxon>
        <taxon>Methanobacteriati</taxon>
        <taxon>Methanobacteriota</taxon>
        <taxon>Methanomada group</taxon>
        <taxon>Methanobacteria</taxon>
        <taxon>Methanobacteriales</taxon>
        <taxon>Methanobacteriaceae</taxon>
        <taxon>Methanosphaera</taxon>
    </lineage>
</organism>
<dbReference type="NCBIfam" id="NF000681">
    <property type="entry name" value="PRK00034.3-1"/>
    <property type="match status" value="1"/>
</dbReference>
<proteinExistence type="predicted"/>